<accession>A0A370DTZ5</accession>
<dbReference type="Pfam" id="PF12760">
    <property type="entry name" value="Zn_ribbon_IS1595"/>
    <property type="match status" value="1"/>
</dbReference>
<evidence type="ECO:0000259" key="1">
    <source>
        <dbReference type="SMART" id="SM01126"/>
    </source>
</evidence>
<dbReference type="AlphaFoldDB" id="A0A370DTZ5"/>
<evidence type="ECO:0000313" key="2">
    <source>
        <dbReference type="EMBL" id="RDH88671.1"/>
    </source>
</evidence>
<name>A0A370DTZ5_9GAMM</name>
<reference evidence="2 3" key="1">
    <citation type="journal article" date="2018" name="ISME J.">
        <title>Endosymbiont genomes yield clues of tubeworm success.</title>
        <authorList>
            <person name="Li Y."/>
            <person name="Liles M.R."/>
            <person name="Halanych K.M."/>
        </authorList>
    </citation>
    <scope>NUCLEOTIDE SEQUENCE [LARGE SCALE GENOMIC DNA]</scope>
    <source>
        <strain evidence="2">A1462</strain>
    </source>
</reference>
<sequence>DRNHQNTQGLSLPEFLKQYGTENQCHSALFHWRWPNGFICPDCGHTGHCEIKGRSVYQCHRCHRQTSVTSGTIFEYTKLPLTTWFLGIYLLTQPKNGISALELKRQLGIGYNAAWRLKHKLLQVMKERDDSKPLSGFVQVDDAYWGGEHNGGKRGRGAEGKTPFIAAVQTSEDGRPIAMRFTELKGFRKTEIAQWAKRHLIASSLVVSDGLRCFSGVTEAGCPHQAIVTGGGPDSVKIEAFNWVNTVIGNVKNSMHGSYHAISNRHLPRYLAEFCYRFNRRFKLEEMIPRLGYAAVHTPPMPQHLLSMAEARG</sequence>
<evidence type="ECO:0000313" key="3">
    <source>
        <dbReference type="Proteomes" id="UP000254771"/>
    </source>
</evidence>
<dbReference type="SMART" id="SM01126">
    <property type="entry name" value="DDE_Tnp_IS1595"/>
    <property type="match status" value="1"/>
</dbReference>
<keyword evidence="3" id="KW-1185">Reference proteome</keyword>
<organism evidence="2 3">
    <name type="scientific">endosymbiont of Escarpia spicata</name>
    <dbReference type="NCBI Taxonomy" id="2200908"/>
    <lineage>
        <taxon>Bacteria</taxon>
        <taxon>Pseudomonadati</taxon>
        <taxon>Pseudomonadota</taxon>
        <taxon>Gammaproteobacteria</taxon>
        <taxon>sulfur-oxidizing symbionts</taxon>
    </lineage>
</organism>
<dbReference type="InterPro" id="IPR024445">
    <property type="entry name" value="Tnp_ISXO2-like"/>
</dbReference>
<feature type="domain" description="ISXO2-like transposase" evidence="1">
    <location>
        <begin position="133"/>
        <end position="279"/>
    </location>
</feature>
<comment type="caution">
    <text evidence="2">The sequence shown here is derived from an EMBL/GenBank/DDBJ whole genome shotgun (WGS) entry which is preliminary data.</text>
</comment>
<dbReference type="NCBIfam" id="NF033547">
    <property type="entry name" value="transpos_IS1595"/>
    <property type="match status" value="1"/>
</dbReference>
<dbReference type="InterPro" id="IPR024442">
    <property type="entry name" value="Transposase_Zn_ribbon"/>
</dbReference>
<feature type="non-terminal residue" evidence="2">
    <location>
        <position position="1"/>
    </location>
</feature>
<gene>
    <name evidence="2" type="ORF">DIZ78_01600</name>
</gene>
<dbReference type="Proteomes" id="UP000254771">
    <property type="component" value="Unassembled WGS sequence"/>
</dbReference>
<proteinExistence type="predicted"/>
<protein>
    <submittedName>
        <fullName evidence="2">IS1595 family transposase</fullName>
    </submittedName>
</protein>
<dbReference type="EMBL" id="QFXE01000001">
    <property type="protein sequence ID" value="RDH88671.1"/>
    <property type="molecule type" value="Genomic_DNA"/>
</dbReference>
<dbReference type="Pfam" id="PF12762">
    <property type="entry name" value="DDE_Tnp_IS1595"/>
    <property type="match status" value="1"/>
</dbReference>